<dbReference type="InterPro" id="IPR003737">
    <property type="entry name" value="GlcNAc_PI_deacetylase-related"/>
</dbReference>
<proteinExistence type="predicted"/>
<name>A0A6J5NRU1_9CAUD</name>
<evidence type="ECO:0000313" key="1">
    <source>
        <dbReference type="EMBL" id="CAB4160021.1"/>
    </source>
</evidence>
<protein>
    <submittedName>
        <fullName evidence="1">N-acetylglucosaminyl phosphatidylinositol deacetylase-related</fullName>
    </submittedName>
</protein>
<dbReference type="EMBL" id="LR796697">
    <property type="protein sequence ID" value="CAB4160021.1"/>
    <property type="molecule type" value="Genomic_DNA"/>
</dbReference>
<dbReference type="Gene3D" id="3.40.50.10320">
    <property type="entry name" value="LmbE-like"/>
    <property type="match status" value="1"/>
</dbReference>
<sequence>MKFLNFNRVLCLSPHPDDTEYSIAGVVLKHQDTHFDILCLTQGGDCDSTTSADRIHEVVNSWATTNATNYSLHFSDVKFLKNRGVDEWIYYIETNFTKKFNYDCIMTTSEHDSHFEHVLVSSFAAPLARVKPYSIIQYRSPSTLDKWTPNLFVSLEDFYYNKKKMLREFKSQLHHEYFGDFVLDGFHSNFQCMKKGRGFVESYKIITQYA</sequence>
<organism evidence="1">
    <name type="scientific">uncultured Caudovirales phage</name>
    <dbReference type="NCBI Taxonomy" id="2100421"/>
    <lineage>
        <taxon>Viruses</taxon>
        <taxon>Duplodnaviria</taxon>
        <taxon>Heunggongvirae</taxon>
        <taxon>Uroviricota</taxon>
        <taxon>Caudoviricetes</taxon>
        <taxon>Peduoviridae</taxon>
        <taxon>Maltschvirus</taxon>
        <taxon>Maltschvirus maltsch</taxon>
    </lineage>
</organism>
<dbReference type="Pfam" id="PF02585">
    <property type="entry name" value="PIG-L"/>
    <property type="match status" value="1"/>
</dbReference>
<accession>A0A6J5NRU1</accession>
<gene>
    <name evidence="1" type="ORF">UFOVP723_38</name>
</gene>
<dbReference type="SUPFAM" id="SSF102588">
    <property type="entry name" value="LmbE-like"/>
    <property type="match status" value="1"/>
</dbReference>
<dbReference type="InterPro" id="IPR024078">
    <property type="entry name" value="LmbE-like_dom_sf"/>
</dbReference>
<reference evidence="1" key="1">
    <citation type="submission" date="2020-04" db="EMBL/GenBank/DDBJ databases">
        <authorList>
            <person name="Chiriac C."/>
            <person name="Salcher M."/>
            <person name="Ghai R."/>
            <person name="Kavagutti S V."/>
        </authorList>
    </citation>
    <scope>NUCLEOTIDE SEQUENCE</scope>
</reference>